<gene>
    <name evidence="2" type="ORF">MmTuc01_0053</name>
</gene>
<protein>
    <submittedName>
        <fullName evidence="2">Uncharacterized protein</fullName>
    </submittedName>
</protein>
<evidence type="ECO:0000313" key="3">
    <source>
        <dbReference type="Proteomes" id="UP000011718"/>
    </source>
</evidence>
<sequence>MNYKNNDRFEYNGSAFIVFITVIAIAVSLLGIVVSIR</sequence>
<accession>M1PTP8</accession>
<keyword evidence="1" id="KW-0812">Transmembrane</keyword>
<dbReference type="KEGG" id="mmaz:MmTuc01_0053"/>
<dbReference type="Proteomes" id="UP000011718">
    <property type="component" value="Chromosome"/>
</dbReference>
<dbReference type="AlphaFoldDB" id="M1PTP8"/>
<dbReference type="EMBL" id="CP004144">
    <property type="protein sequence ID" value="AGF95511.1"/>
    <property type="molecule type" value="Genomic_DNA"/>
</dbReference>
<proteinExistence type="predicted"/>
<keyword evidence="1" id="KW-1133">Transmembrane helix</keyword>
<keyword evidence="1" id="KW-0472">Membrane</keyword>
<name>M1PTP8_METMZ</name>
<evidence type="ECO:0000256" key="1">
    <source>
        <dbReference type="SAM" id="Phobius"/>
    </source>
</evidence>
<organism evidence="2 3">
    <name type="scientific">Methanosarcina mazei Tuc01</name>
    <dbReference type="NCBI Taxonomy" id="1236903"/>
    <lineage>
        <taxon>Archaea</taxon>
        <taxon>Methanobacteriati</taxon>
        <taxon>Methanobacteriota</taxon>
        <taxon>Stenosarchaea group</taxon>
        <taxon>Methanomicrobia</taxon>
        <taxon>Methanosarcinales</taxon>
        <taxon>Methanosarcinaceae</taxon>
        <taxon>Methanosarcina</taxon>
    </lineage>
</organism>
<dbReference type="HOGENOM" id="CLU_3338431_0_0_2"/>
<dbReference type="BioCyc" id="MMAZ1236903:G139K-51-MONOMER"/>
<feature type="transmembrane region" description="Helical" evidence="1">
    <location>
        <begin position="15"/>
        <end position="36"/>
    </location>
</feature>
<evidence type="ECO:0000313" key="2">
    <source>
        <dbReference type="EMBL" id="AGF95511.1"/>
    </source>
</evidence>
<reference evidence="2 3" key="1">
    <citation type="journal article" date="2013" name="Genome Announc.">
        <title>Complete Genome of a Methanosarcina mazei Strain Isolated from Sediment Samples from an Amazonian Flooded Area.</title>
        <authorList>
            <person name="Assis das Gracas D."/>
            <person name="Thiago Juca Ramos R."/>
            <person name="Vieira Araujo A.C."/>
            <person name="Zahlouth R."/>
            <person name="Ribeiro Carneiro A."/>
            <person name="Souza Lopes T."/>
            <person name="Azevedo Barauna R."/>
            <person name="Azevedo V."/>
            <person name="Cruz Schneider M.P."/>
            <person name="Pellizari V.H."/>
            <person name="Silva A."/>
        </authorList>
    </citation>
    <scope>NUCLEOTIDE SEQUENCE [LARGE SCALE GENOMIC DNA]</scope>
    <source>
        <strain evidence="2 3">Tuc01</strain>
    </source>
</reference>